<evidence type="ECO:0000313" key="3">
    <source>
        <dbReference type="EMBL" id="OXA46657.1"/>
    </source>
</evidence>
<evidence type="ECO:0000313" key="4">
    <source>
        <dbReference type="Proteomes" id="UP000198287"/>
    </source>
</evidence>
<organism evidence="3 4">
    <name type="scientific">Folsomia candida</name>
    <name type="common">Springtail</name>
    <dbReference type="NCBI Taxonomy" id="158441"/>
    <lineage>
        <taxon>Eukaryota</taxon>
        <taxon>Metazoa</taxon>
        <taxon>Ecdysozoa</taxon>
        <taxon>Arthropoda</taxon>
        <taxon>Hexapoda</taxon>
        <taxon>Collembola</taxon>
        <taxon>Entomobryomorpha</taxon>
        <taxon>Isotomoidea</taxon>
        <taxon>Isotomidae</taxon>
        <taxon>Proisotominae</taxon>
        <taxon>Folsomia</taxon>
    </lineage>
</organism>
<sequence length="400" mass="46127">MSKTKVIVFRKGGRLKAGIQFWYGKERVDIVTEYTYLGVIFSQKGVFQKAAESFKKKGVVALASVWNTGFRGKITDWNSKIRLFESISLSCALYASQIWGLRYMDKMEELQMYFFKRLLGVERTVPGYLVRLETASPPFSLRVIKQAIKYWIKLMLMEEERYPRLCLEAMYKEWSDADMYAEIPHILTRIIDMKRQEDISAMHNSKRHSHYIKMWDDEMQPTKYLLLHLPQKHLNIIAQLRIFEMHSGKYLVVALLATVFTTTTEGNGALVRFATAKSTWTGVMEFISGVRAAFGKSKEFSDKQGFDDTQKGILQYIVVSAYQLEEMVKRLTAMVEEIEKNNAIMLEAGKEENKSDSNNYYLLAGILAVMSLNLAMCFMINMQAQAARRSNEQNVNIARA</sequence>
<keyword evidence="2" id="KW-0812">Transmembrane</keyword>
<dbReference type="Proteomes" id="UP000198287">
    <property type="component" value="Unassembled WGS sequence"/>
</dbReference>
<evidence type="ECO:0000256" key="1">
    <source>
        <dbReference type="SAM" id="Coils"/>
    </source>
</evidence>
<comment type="caution">
    <text evidence="3">The sequence shown here is derived from an EMBL/GenBank/DDBJ whole genome shotgun (WGS) entry which is preliminary data.</text>
</comment>
<keyword evidence="2" id="KW-1133">Transmembrane helix</keyword>
<protein>
    <submittedName>
        <fullName evidence="3">Uncharacterized protein</fullName>
    </submittedName>
</protein>
<feature type="coiled-coil region" evidence="1">
    <location>
        <begin position="321"/>
        <end position="348"/>
    </location>
</feature>
<feature type="transmembrane region" description="Helical" evidence="2">
    <location>
        <begin position="360"/>
        <end position="380"/>
    </location>
</feature>
<dbReference type="EMBL" id="LNIX01000015">
    <property type="protein sequence ID" value="OXA46657.1"/>
    <property type="molecule type" value="Genomic_DNA"/>
</dbReference>
<dbReference type="AlphaFoldDB" id="A0A226DPS1"/>
<keyword evidence="1" id="KW-0175">Coiled coil</keyword>
<name>A0A226DPS1_FOLCA</name>
<evidence type="ECO:0000256" key="2">
    <source>
        <dbReference type="SAM" id="Phobius"/>
    </source>
</evidence>
<gene>
    <name evidence="3" type="ORF">Fcan01_18839</name>
</gene>
<keyword evidence="4" id="KW-1185">Reference proteome</keyword>
<proteinExistence type="predicted"/>
<reference evidence="3 4" key="1">
    <citation type="submission" date="2015-12" db="EMBL/GenBank/DDBJ databases">
        <title>The genome of Folsomia candida.</title>
        <authorList>
            <person name="Faddeeva A."/>
            <person name="Derks M.F."/>
            <person name="Anvar Y."/>
            <person name="Smit S."/>
            <person name="Van Straalen N."/>
            <person name="Roelofs D."/>
        </authorList>
    </citation>
    <scope>NUCLEOTIDE SEQUENCE [LARGE SCALE GENOMIC DNA]</scope>
    <source>
        <strain evidence="3 4">VU population</strain>
        <tissue evidence="3">Whole body</tissue>
    </source>
</reference>
<accession>A0A226DPS1</accession>
<keyword evidence="2" id="KW-0472">Membrane</keyword>